<gene>
    <name evidence="2" type="ordered locus">AMIS_47610</name>
</gene>
<dbReference type="Gene3D" id="3.10.310.70">
    <property type="match status" value="1"/>
</dbReference>
<keyword evidence="3" id="KW-1185">Reference proteome</keyword>
<feature type="domain" description="Amidohydrolase 3" evidence="1">
    <location>
        <begin position="59"/>
        <end position="524"/>
    </location>
</feature>
<dbReference type="SUPFAM" id="SSF51338">
    <property type="entry name" value="Composite domain of metallo-dependent hydrolases"/>
    <property type="match status" value="1"/>
</dbReference>
<dbReference type="Gene3D" id="3.20.20.140">
    <property type="entry name" value="Metal-dependent hydrolases"/>
    <property type="match status" value="1"/>
</dbReference>
<dbReference type="Proteomes" id="UP000007882">
    <property type="component" value="Chromosome"/>
</dbReference>
<evidence type="ECO:0000313" key="3">
    <source>
        <dbReference type="Proteomes" id="UP000007882"/>
    </source>
</evidence>
<evidence type="ECO:0000259" key="1">
    <source>
        <dbReference type="Pfam" id="PF07969"/>
    </source>
</evidence>
<dbReference type="KEGG" id="ams:AMIS_47610"/>
<dbReference type="Pfam" id="PF07969">
    <property type="entry name" value="Amidohydro_3"/>
    <property type="match status" value="1"/>
</dbReference>
<protein>
    <submittedName>
        <fullName evidence="2">Putative amidohydrolase</fullName>
    </submittedName>
</protein>
<name>I0HAE4_ACTM4</name>
<accession>I0HAE4</accession>
<reference evidence="2 3" key="1">
    <citation type="submission" date="2012-02" db="EMBL/GenBank/DDBJ databases">
        <title>Complete genome sequence of Actinoplanes missouriensis 431 (= NBRC 102363).</title>
        <authorList>
            <person name="Ohnishi Y."/>
            <person name="Ishikawa J."/>
            <person name="Sekine M."/>
            <person name="Hosoyama A."/>
            <person name="Harada T."/>
            <person name="Narita H."/>
            <person name="Hata T."/>
            <person name="Konno Y."/>
            <person name="Tutikane K."/>
            <person name="Fujita N."/>
            <person name="Horinouchi S."/>
            <person name="Hayakawa M."/>
        </authorList>
    </citation>
    <scope>NUCLEOTIDE SEQUENCE [LARGE SCALE GENOMIC DNA]</scope>
    <source>
        <strain evidence="3">ATCC 14538 / DSM 43046 / CBS 188.64 / JCM 3121 / NBRC 102363 / NCIMB 12654 / NRRL B-3342 / UNCC 431</strain>
    </source>
</reference>
<dbReference type="STRING" id="512565.AMIS_47610"/>
<dbReference type="HOGENOM" id="CLU_009942_7_1_11"/>
<dbReference type="eggNOG" id="COG1574">
    <property type="taxonomic scope" value="Bacteria"/>
</dbReference>
<dbReference type="PANTHER" id="PTHR22642">
    <property type="entry name" value="IMIDAZOLONEPROPIONASE"/>
    <property type="match status" value="1"/>
</dbReference>
<proteinExistence type="predicted"/>
<dbReference type="PANTHER" id="PTHR22642:SF2">
    <property type="entry name" value="PROTEIN LONG AFTER FAR-RED 3"/>
    <property type="match status" value="1"/>
</dbReference>
<dbReference type="InterPro" id="IPR013108">
    <property type="entry name" value="Amidohydro_3"/>
</dbReference>
<dbReference type="SUPFAM" id="SSF51556">
    <property type="entry name" value="Metallo-dependent hydrolases"/>
    <property type="match status" value="1"/>
</dbReference>
<dbReference type="InterPro" id="IPR011059">
    <property type="entry name" value="Metal-dep_hydrolase_composite"/>
</dbReference>
<dbReference type="EMBL" id="AP012319">
    <property type="protein sequence ID" value="BAL89981.1"/>
    <property type="molecule type" value="Genomic_DNA"/>
</dbReference>
<dbReference type="PATRIC" id="fig|512565.3.peg.4750"/>
<sequence length="526" mass="54482">MTELPRGGKPMQNHVKTPSVRYTNGRIYSAADPRATAMLVRGSSIAWLGDTADAPAADRTVDLAGALITPAFVDAHLHATDTGLAFDSLDLSGVRSAGELLDAVAAFAADRPAGAVVHGHGWDESTWAEQTPPAAAELERAAGGRRVYLTQASVHSALVSSSLLPAAAGVEGYDESGWVREQAHHAVRAVALGSLTAGQRTAAQATALSRAAELGIAAVHECGGPGTSSEADFASVLALSGRGLPKVYGYWGELGGADKARELGAHGAGGDLYADGAFGSRTASVRHAYADGDHGCGEAFLTADQVAEHLLDCVRVGFQGGFHAIGDAAIGTVLEGFALAAKQVGVDRLREGHHRIEHVELIDKAMIARMVEFGAIASVQPIFDALWGGPDRMYAQRLGVERAMATNPIGAMHATGVTLAFGSDSPVTPLDPWATVVAAAAPRNPVYRMSVRSAFAASTRGGWRAAGITDRVGVLAPGHSATFAVWETPGGVQDGLPALLPDIEGVTPARPVCRRTVLHGETIFEE</sequence>
<keyword evidence="2" id="KW-0378">Hydrolase</keyword>
<evidence type="ECO:0000313" key="2">
    <source>
        <dbReference type="EMBL" id="BAL89981.1"/>
    </source>
</evidence>
<dbReference type="Gene3D" id="2.30.40.10">
    <property type="entry name" value="Urease, subunit C, domain 1"/>
    <property type="match status" value="1"/>
</dbReference>
<dbReference type="GO" id="GO:0016810">
    <property type="term" value="F:hydrolase activity, acting on carbon-nitrogen (but not peptide) bonds"/>
    <property type="evidence" value="ECO:0007669"/>
    <property type="project" value="InterPro"/>
</dbReference>
<dbReference type="AlphaFoldDB" id="I0HAE4"/>
<dbReference type="InterPro" id="IPR032466">
    <property type="entry name" value="Metal_Hydrolase"/>
</dbReference>
<organism evidence="2 3">
    <name type="scientific">Actinoplanes missouriensis (strain ATCC 14538 / DSM 43046 / CBS 188.64 / JCM 3121 / NBRC 102363 / NCIMB 12654 / NRRL B-3342 / UNCC 431)</name>
    <dbReference type="NCBI Taxonomy" id="512565"/>
    <lineage>
        <taxon>Bacteria</taxon>
        <taxon>Bacillati</taxon>
        <taxon>Actinomycetota</taxon>
        <taxon>Actinomycetes</taxon>
        <taxon>Micromonosporales</taxon>
        <taxon>Micromonosporaceae</taxon>
        <taxon>Actinoplanes</taxon>
    </lineage>
</organism>